<evidence type="ECO:0000256" key="1">
    <source>
        <dbReference type="ARBA" id="ARBA00002663"/>
    </source>
</evidence>
<feature type="region of interest" description="Disordered" evidence="7">
    <location>
        <begin position="173"/>
        <end position="216"/>
    </location>
</feature>
<dbReference type="Gene3D" id="3.30.230.10">
    <property type="match status" value="1"/>
</dbReference>
<evidence type="ECO:0000313" key="8">
    <source>
        <dbReference type="EMBL" id="MEK8027364.1"/>
    </source>
</evidence>
<keyword evidence="3" id="KW-0540">Nuclease</keyword>
<keyword evidence="4" id="KW-0255">Endonuclease</keyword>
<dbReference type="RefSeq" id="WP_341375147.1">
    <property type="nucleotide sequence ID" value="NZ_JBBUTF010000014.1"/>
</dbReference>
<dbReference type="InterPro" id="IPR020539">
    <property type="entry name" value="RNase_P_CS"/>
</dbReference>
<evidence type="ECO:0000256" key="6">
    <source>
        <dbReference type="ARBA" id="ARBA00022884"/>
    </source>
</evidence>
<dbReference type="Proteomes" id="UP001368500">
    <property type="component" value="Unassembled WGS sequence"/>
</dbReference>
<comment type="function">
    <text evidence="1">RNaseP catalyzes the removal of the 5'-leader sequence from pre-tRNA to produce the mature 5'-terminus. It can also cleave other RNA substrates such as 4.5S RNA. The protein component plays an auxiliary but essential role in vivo by binding to the 5'-leader sequence and broadening the substrate specificity of the ribozyme.</text>
</comment>
<evidence type="ECO:0000256" key="3">
    <source>
        <dbReference type="ARBA" id="ARBA00022722"/>
    </source>
</evidence>
<dbReference type="SUPFAM" id="SSF54211">
    <property type="entry name" value="Ribosomal protein S5 domain 2-like"/>
    <property type="match status" value="1"/>
</dbReference>
<feature type="compositionally biased region" description="Pro residues" evidence="7">
    <location>
        <begin position="207"/>
        <end position="216"/>
    </location>
</feature>
<keyword evidence="6" id="KW-0694">RNA-binding</keyword>
<dbReference type="EC" id="3.1.26.5" evidence="8"/>
<keyword evidence="2" id="KW-0819">tRNA processing</keyword>
<feature type="compositionally biased region" description="Low complexity" evidence="7">
    <location>
        <begin position="191"/>
        <end position="206"/>
    </location>
</feature>
<feature type="region of interest" description="Disordered" evidence="7">
    <location>
        <begin position="57"/>
        <end position="79"/>
    </location>
</feature>
<name>A0ABU9BC64_9BURK</name>
<dbReference type="Pfam" id="PF00825">
    <property type="entry name" value="Ribonuclease_P"/>
    <property type="match status" value="1"/>
</dbReference>
<gene>
    <name evidence="8" type="ORF">AACH11_15475</name>
</gene>
<sequence length="216" mass="22869">MFAASLRSNDFERVLAQLPCARSAHFSAHRLAAVPTPPHKPQPKAVVTGLSTMVQPDVGQAVDDSPTSGDRQEASGPSAVAATTLGPVIDGAGVRLQGHWLGMVVPKRHARRAVTRNLIRRQMRALMQAHAAELPPGLWVLRLKAPFDPRQFPSACSQALRTTVRDELGVLLRRARSGQPQPRGPRPPRPGSGASSRADGGRASAPTPAPAGPDTP</sequence>
<dbReference type="EMBL" id="JBBUTF010000014">
    <property type="protein sequence ID" value="MEK8027364.1"/>
    <property type="molecule type" value="Genomic_DNA"/>
</dbReference>
<reference evidence="8 9" key="1">
    <citation type="submission" date="2024-04" db="EMBL/GenBank/DDBJ databases">
        <title>Novel species of the genus Ideonella isolated from streams.</title>
        <authorList>
            <person name="Lu H."/>
        </authorList>
    </citation>
    <scope>NUCLEOTIDE SEQUENCE [LARGE SCALE GENOMIC DNA]</scope>
    <source>
        <strain evidence="8 9">BYS139W</strain>
    </source>
</reference>
<dbReference type="InterPro" id="IPR000100">
    <property type="entry name" value="RNase_P"/>
</dbReference>
<keyword evidence="5 8" id="KW-0378">Hydrolase</keyword>
<accession>A0ABU9BC64</accession>
<keyword evidence="9" id="KW-1185">Reference proteome</keyword>
<comment type="caution">
    <text evidence="8">The sequence shown here is derived from an EMBL/GenBank/DDBJ whole genome shotgun (WGS) entry which is preliminary data.</text>
</comment>
<dbReference type="GO" id="GO:0004526">
    <property type="term" value="F:ribonuclease P activity"/>
    <property type="evidence" value="ECO:0007669"/>
    <property type="project" value="UniProtKB-EC"/>
</dbReference>
<evidence type="ECO:0000256" key="7">
    <source>
        <dbReference type="SAM" id="MobiDB-lite"/>
    </source>
</evidence>
<proteinExistence type="predicted"/>
<protein>
    <submittedName>
        <fullName evidence="8">Ribonuclease P protein component</fullName>
        <ecNumber evidence="8">3.1.26.5</ecNumber>
    </submittedName>
</protein>
<evidence type="ECO:0000256" key="2">
    <source>
        <dbReference type="ARBA" id="ARBA00022694"/>
    </source>
</evidence>
<organism evidence="8 9">
    <name type="scientific">Pseudaquabacterium rugosum</name>
    <dbReference type="NCBI Taxonomy" id="2984194"/>
    <lineage>
        <taxon>Bacteria</taxon>
        <taxon>Pseudomonadati</taxon>
        <taxon>Pseudomonadota</taxon>
        <taxon>Betaproteobacteria</taxon>
        <taxon>Burkholderiales</taxon>
        <taxon>Sphaerotilaceae</taxon>
        <taxon>Pseudaquabacterium</taxon>
    </lineage>
</organism>
<evidence type="ECO:0000313" key="9">
    <source>
        <dbReference type="Proteomes" id="UP001368500"/>
    </source>
</evidence>
<dbReference type="InterPro" id="IPR020568">
    <property type="entry name" value="Ribosomal_Su5_D2-typ_SF"/>
</dbReference>
<dbReference type="InterPro" id="IPR014721">
    <property type="entry name" value="Ribsml_uS5_D2-typ_fold_subgr"/>
</dbReference>
<evidence type="ECO:0000256" key="5">
    <source>
        <dbReference type="ARBA" id="ARBA00022801"/>
    </source>
</evidence>
<evidence type="ECO:0000256" key="4">
    <source>
        <dbReference type="ARBA" id="ARBA00022759"/>
    </source>
</evidence>
<dbReference type="PROSITE" id="PS00648">
    <property type="entry name" value="RIBONUCLEASE_P"/>
    <property type="match status" value="1"/>
</dbReference>